<reference evidence="4" key="1">
    <citation type="submission" date="2025-08" db="UniProtKB">
        <authorList>
            <consortium name="RefSeq"/>
        </authorList>
    </citation>
    <scope>IDENTIFICATION</scope>
</reference>
<evidence type="ECO:0000256" key="1">
    <source>
        <dbReference type="SAM" id="Phobius"/>
    </source>
</evidence>
<dbReference type="InParanoid" id="A0A6I9S382"/>
<dbReference type="Proteomes" id="UP000504607">
    <property type="component" value="Chromosome 13"/>
</dbReference>
<dbReference type="PANTHER" id="PTHR11614">
    <property type="entry name" value="PHOSPHOLIPASE-RELATED"/>
    <property type="match status" value="1"/>
</dbReference>
<evidence type="ECO:0000313" key="3">
    <source>
        <dbReference type="Proteomes" id="UP000504607"/>
    </source>
</evidence>
<organism evidence="3 4">
    <name type="scientific">Elaeis guineensis var. tenera</name>
    <name type="common">Oil palm</name>
    <dbReference type="NCBI Taxonomy" id="51953"/>
    <lineage>
        <taxon>Eukaryota</taxon>
        <taxon>Viridiplantae</taxon>
        <taxon>Streptophyta</taxon>
        <taxon>Embryophyta</taxon>
        <taxon>Tracheophyta</taxon>
        <taxon>Spermatophyta</taxon>
        <taxon>Magnoliopsida</taxon>
        <taxon>Liliopsida</taxon>
        <taxon>Arecaceae</taxon>
        <taxon>Arecoideae</taxon>
        <taxon>Cocoseae</taxon>
        <taxon>Elaeidinae</taxon>
        <taxon>Elaeis</taxon>
    </lineage>
</organism>
<dbReference type="InterPro" id="IPR029058">
    <property type="entry name" value="AB_hydrolase_fold"/>
</dbReference>
<gene>
    <name evidence="4" type="primary">LOC105056382</name>
</gene>
<keyword evidence="1" id="KW-0812">Transmembrane</keyword>
<dbReference type="InterPro" id="IPR022742">
    <property type="entry name" value="Hydrolase_4"/>
</dbReference>
<protein>
    <submittedName>
        <fullName evidence="4">Uncharacterized protein LOC105056382 isoform X3</fullName>
    </submittedName>
</protein>
<dbReference type="Gene3D" id="3.40.50.1820">
    <property type="entry name" value="alpha/beta hydrolase"/>
    <property type="match status" value="1"/>
</dbReference>
<keyword evidence="3" id="KW-1185">Reference proteome</keyword>
<keyword evidence="1" id="KW-0472">Membrane</keyword>
<proteinExistence type="predicted"/>
<sequence length="399" mass="44291">MDPAVKPSSMAEAVMLTSGASGRVNALLSLRFLRRLLLLLNAVLLFVLFPFRWRPGLPPCPGPAARDDRREGSRKSGAGAVVVRVPAAMVPRRQREQEAAARRAAAVRRVLAAREEGRRGRDFSLFVTARGETLFTQSWAPDTVKTRGVLILMHGLNEHSGRYDHFAKKLNDNGFKVYAMDWIGHGGSDGLHGYVQSLDYAVSDLKAFLEKVLAENSGFPCFFFGHSTGAAIVLKAVLDPKVEACIEGVVLTSPAIRVQPSHPLVLVLAPVFSLIIPRYQFTTAYNNGPPVFRDPEALRLKYSDPLVFTGSIRMTTGYEILQLSTYLQQNLNRVDVPFLVLHGTTDTVTDPEGSRRLYEEASSMDKSIKLYKGFLHDLLIEPERDEVMEDIIGWLNSRL</sequence>
<dbReference type="InterPro" id="IPR051044">
    <property type="entry name" value="MAG_DAG_Lipase"/>
</dbReference>
<evidence type="ECO:0000259" key="2">
    <source>
        <dbReference type="Pfam" id="PF12146"/>
    </source>
</evidence>
<evidence type="ECO:0000313" key="4">
    <source>
        <dbReference type="RefSeq" id="XP_010936859.1"/>
    </source>
</evidence>
<dbReference type="OrthoDB" id="2498029at2759"/>
<name>A0A6I9S382_ELAGV</name>
<keyword evidence="1" id="KW-1133">Transmembrane helix</keyword>
<dbReference type="FunCoup" id="A0A6I9S382">
    <property type="interactions" value="708"/>
</dbReference>
<dbReference type="Pfam" id="PF12146">
    <property type="entry name" value="Hydrolase_4"/>
    <property type="match status" value="1"/>
</dbReference>
<accession>A0A6I9S382</accession>
<dbReference type="RefSeq" id="XP_010936859.1">
    <property type="nucleotide sequence ID" value="XM_010938557.3"/>
</dbReference>
<dbReference type="FunFam" id="3.40.50.1820:FF:000111">
    <property type="entry name" value="Alpha/beta-Hydrolases superfamily protein"/>
    <property type="match status" value="1"/>
</dbReference>
<dbReference type="KEGG" id="egu:105056382"/>
<dbReference type="GeneID" id="105056382"/>
<dbReference type="AlphaFoldDB" id="A0A6I9S382"/>
<dbReference type="SUPFAM" id="SSF53474">
    <property type="entry name" value="alpha/beta-Hydrolases"/>
    <property type="match status" value="1"/>
</dbReference>
<feature type="domain" description="Serine aminopeptidase S33" evidence="2">
    <location>
        <begin position="145"/>
        <end position="383"/>
    </location>
</feature>
<feature type="transmembrane region" description="Helical" evidence="1">
    <location>
        <begin position="36"/>
        <end position="53"/>
    </location>
</feature>